<organism evidence="3 4">
    <name type="scientific">Neolewinella litorea</name>
    <dbReference type="NCBI Taxonomy" id="2562452"/>
    <lineage>
        <taxon>Bacteria</taxon>
        <taxon>Pseudomonadati</taxon>
        <taxon>Bacteroidota</taxon>
        <taxon>Saprospiria</taxon>
        <taxon>Saprospirales</taxon>
        <taxon>Lewinellaceae</taxon>
        <taxon>Neolewinella</taxon>
    </lineage>
</organism>
<name>A0A4S4NC65_9BACT</name>
<reference evidence="3 4" key="1">
    <citation type="submission" date="2019-04" db="EMBL/GenBank/DDBJ databases">
        <title>Lewinella litorea sp. nov., isolated from a marine sand.</title>
        <authorList>
            <person name="Yoon J.-H."/>
        </authorList>
    </citation>
    <scope>NUCLEOTIDE SEQUENCE [LARGE SCALE GENOMIC DNA]</scope>
    <source>
        <strain evidence="3 4">HSMS-39</strain>
    </source>
</reference>
<keyword evidence="2" id="KW-0472">Membrane</keyword>
<dbReference type="Proteomes" id="UP000308528">
    <property type="component" value="Unassembled WGS sequence"/>
</dbReference>
<evidence type="ECO:0000256" key="1">
    <source>
        <dbReference type="SAM" id="MobiDB-lite"/>
    </source>
</evidence>
<evidence type="ECO:0000313" key="4">
    <source>
        <dbReference type="Proteomes" id="UP000308528"/>
    </source>
</evidence>
<feature type="transmembrane region" description="Helical" evidence="2">
    <location>
        <begin position="625"/>
        <end position="642"/>
    </location>
</feature>
<keyword evidence="4" id="KW-1185">Reference proteome</keyword>
<keyword evidence="2" id="KW-1133">Transmembrane helix</keyword>
<evidence type="ECO:0000313" key="3">
    <source>
        <dbReference type="EMBL" id="THH35621.1"/>
    </source>
</evidence>
<dbReference type="RefSeq" id="WP_136460419.1">
    <property type="nucleotide sequence ID" value="NZ_SRSF01000011.1"/>
</dbReference>
<sequence>MSDLPTYSFLPWLRHGVANTITTADVESGGAPLRASVSVKLQLTGQPVATTPALDQTIEKQVMLYGPGDIVGIEAKAIVKVEPRHWITNFEPNYLPYIEFYDEDFPWRYTPAAPGPHHRLRPWIMLVVLKADEFQDGKNVLDRPLPFITVAKQRTLPLADDLWAWAHVHVNRSLNGADPKKVTESNIDLVVQNLSATLAQNPDLASARIVCPRRLEPSTTYYAFVVPVFEAGRLAGLGQPLPPALTATQSAWSSVDAGVELPVYYRWQFSTGTAGDFEYLVRLLQPKTADPRLGRRDMDASLPGANLPPWQEAPGLPAGQETGGLFKLGGALRAPLSFAEYEKIKKYEEWTAAPAPAPHPFQESLAALLNLEDDYKRLAAQVANQQSGLFPAVPEDPDDPEDLDPVVVPPIYGRWHAKTPRLLTDADGNALPETHNWIHELNLDPRFRAAAGFGTAVVQDKQEDYMFAAWQQIGDVLKGNQLIRQGQLSLHASTRWHQRYLAAMAVPRPQQLFLLTAPAHRRVIHEGVTILHALRQAPVPPSIVSPAMRRILRPGGRLMTRLGGTTPVDTGSLLVRLNAGEIHAAPPKTAGPSTQTLSAVDDQLVDTTIPTWADDLLQRFPRLKWIALIVAILLALLLLVLLPPLAVGLGLAAVVLVAGVALFRLISSWEQRRRQAVLKDLEQVEPERLEELPARPDFRLTAPGDPFRPGTGTSDSEEGRRFRESLIDLAYLAREDEAAGRQPPLRPLDFPALQAAILERMHPNQTIPPLVMGKIRLPGWVTGQFVRDFDPIMAYPVIDLPMYKPLADGSTERFLPNLHLIENNTISLLKTNQKFIESYLVGINHEFGRELLWREYPTDQRGSSFRQFWDVSSVLKPTTFPEPKKEKERQWREGLYDIPPIHNWSATSQLGDHDNRELPGQVQEEEVVLVVRGELLKKYPTAVIYAHKAEWVLLPSGKVDLEKMRKLAPLTTADEADLADGQVADSNTKLKTPLYGAQIKPDIYFFGFNLTVEEVKGAKGDEPDAPTRPGWFFVIKERPGEPRFGLDIDKATVKNSWNDLSWEDVALVDGTLDVGGSAPVVNLTTPTKGAAEDNESFQARRDQYEEDKNLQWSAQTNAAELAYILYQVPVLVAVHGAEMLPADLAAGDL</sequence>
<proteinExistence type="predicted"/>
<comment type="caution">
    <text evidence="3">The sequence shown here is derived from an EMBL/GenBank/DDBJ whole genome shotgun (WGS) entry which is preliminary data.</text>
</comment>
<protein>
    <submittedName>
        <fullName evidence="3">Uncharacterized protein</fullName>
    </submittedName>
</protein>
<dbReference type="OrthoDB" id="9816502at2"/>
<dbReference type="EMBL" id="SRSF01000011">
    <property type="protein sequence ID" value="THH35621.1"/>
    <property type="molecule type" value="Genomic_DNA"/>
</dbReference>
<evidence type="ECO:0000256" key="2">
    <source>
        <dbReference type="SAM" id="Phobius"/>
    </source>
</evidence>
<feature type="transmembrane region" description="Helical" evidence="2">
    <location>
        <begin position="648"/>
        <end position="666"/>
    </location>
</feature>
<gene>
    <name evidence="3" type="ORF">E4021_16165</name>
</gene>
<feature type="region of interest" description="Disordered" evidence="1">
    <location>
        <begin position="700"/>
        <end position="719"/>
    </location>
</feature>
<dbReference type="AlphaFoldDB" id="A0A4S4NC65"/>
<accession>A0A4S4NC65</accession>
<keyword evidence="2" id="KW-0812">Transmembrane</keyword>